<comment type="caution">
    <text evidence="1">The sequence shown here is derived from an EMBL/GenBank/DDBJ whole genome shotgun (WGS) entry which is preliminary data.</text>
</comment>
<proteinExistence type="predicted"/>
<protein>
    <submittedName>
        <fullName evidence="1">Uncharacterized protein</fullName>
    </submittedName>
</protein>
<name>A0ABV4KBL2_9FLAO</name>
<dbReference type="RefSeq" id="WP_371568698.1">
    <property type="nucleotide sequence ID" value="NZ_JASMRN010000003.1"/>
</dbReference>
<dbReference type="Proteomes" id="UP001568894">
    <property type="component" value="Unassembled WGS sequence"/>
</dbReference>
<gene>
    <name evidence="1" type="ORF">QO192_05240</name>
</gene>
<evidence type="ECO:0000313" key="1">
    <source>
        <dbReference type="EMBL" id="MEZ7514686.1"/>
    </source>
</evidence>
<accession>A0ABV4KBL2</accession>
<sequence>MFKIGQKVRQEFGVQTMEIIGFEEDLIENVITQWEDEIGNVLTGKFCDTQLNLAEDESIATVDTNNN</sequence>
<keyword evidence="2" id="KW-1185">Reference proteome</keyword>
<evidence type="ECO:0000313" key="2">
    <source>
        <dbReference type="Proteomes" id="UP001568894"/>
    </source>
</evidence>
<reference evidence="1 2" key="1">
    <citation type="submission" date="2023-05" db="EMBL/GenBank/DDBJ databases">
        <title>Adaptations of aquatic viruses from atmosphere-close ecosystems of the Central Arctic Ocean.</title>
        <authorList>
            <person name="Rahlff J."/>
            <person name="Holmfeldt K."/>
        </authorList>
    </citation>
    <scope>NUCLEOTIDE SEQUENCE [LARGE SCALE GENOMIC DNA]</scope>
    <source>
        <strain evidence="1 2">Arc14</strain>
    </source>
</reference>
<organism evidence="1 2">
    <name type="scientific">Flavobacterium frigidarium</name>
    <dbReference type="NCBI Taxonomy" id="99286"/>
    <lineage>
        <taxon>Bacteria</taxon>
        <taxon>Pseudomonadati</taxon>
        <taxon>Bacteroidota</taxon>
        <taxon>Flavobacteriia</taxon>
        <taxon>Flavobacteriales</taxon>
        <taxon>Flavobacteriaceae</taxon>
        <taxon>Flavobacterium</taxon>
    </lineage>
</organism>
<dbReference type="EMBL" id="JASMRN010000003">
    <property type="protein sequence ID" value="MEZ7514686.1"/>
    <property type="molecule type" value="Genomic_DNA"/>
</dbReference>